<organism evidence="1 2">
    <name type="scientific">Klebsiella pneumoniae</name>
    <dbReference type="NCBI Taxonomy" id="573"/>
    <lineage>
        <taxon>Bacteria</taxon>
        <taxon>Pseudomonadati</taxon>
        <taxon>Pseudomonadota</taxon>
        <taxon>Gammaproteobacteria</taxon>
        <taxon>Enterobacterales</taxon>
        <taxon>Enterobacteriaceae</taxon>
        <taxon>Klebsiella/Raoultella group</taxon>
        <taxon>Klebsiella</taxon>
        <taxon>Klebsiella pneumoniae complex</taxon>
    </lineage>
</organism>
<sequence length="105" mass="11385">MTELRAGGMALIIDSASSEEIGRCVSLIKLIPVRGSFTSPQGRPSNNAGEIPAWFVTGDVKAKLGDDSPIWAGKGWALYPPQYLMPIDGDDFSNEGEHQKEREHA</sequence>
<evidence type="ECO:0000313" key="1">
    <source>
        <dbReference type="EMBL" id="SQC86170.1"/>
    </source>
</evidence>
<gene>
    <name evidence="1" type="ORF">NCTC9645_04243</name>
</gene>
<protein>
    <submittedName>
        <fullName evidence="1">Uncharacterized protein</fullName>
    </submittedName>
</protein>
<dbReference type="AlphaFoldDB" id="A0A2X3KFA9"/>
<name>A0A2X3KFA9_KLEPN</name>
<evidence type="ECO:0000313" key="2">
    <source>
        <dbReference type="Proteomes" id="UP000250675"/>
    </source>
</evidence>
<proteinExistence type="predicted"/>
<reference evidence="1 2" key="1">
    <citation type="submission" date="2018-06" db="EMBL/GenBank/DDBJ databases">
        <authorList>
            <consortium name="Pathogen Informatics"/>
            <person name="Doyle S."/>
        </authorList>
    </citation>
    <scope>NUCLEOTIDE SEQUENCE [LARGE SCALE GENOMIC DNA]</scope>
    <source>
        <strain evidence="1 2">NCTC9645</strain>
    </source>
</reference>
<dbReference type="EMBL" id="UASO01000005">
    <property type="protein sequence ID" value="SQC86170.1"/>
    <property type="molecule type" value="Genomic_DNA"/>
</dbReference>
<dbReference type="Proteomes" id="UP000250675">
    <property type="component" value="Unassembled WGS sequence"/>
</dbReference>
<accession>A0A2X3KFA9</accession>